<reference evidence="2" key="2">
    <citation type="submission" date="2025-08" db="UniProtKB">
        <authorList>
            <consortium name="RefSeq"/>
        </authorList>
    </citation>
    <scope>IDENTIFICATION</scope>
    <source>
        <tissue evidence="2">Leaf</tissue>
    </source>
</reference>
<reference evidence="1" key="1">
    <citation type="journal article" date="2014" name="Nat. Commun.">
        <title>The tobacco genome sequence and its comparison with those of tomato and potato.</title>
        <authorList>
            <person name="Sierro N."/>
            <person name="Battey J.N."/>
            <person name="Ouadi S."/>
            <person name="Bakaher N."/>
            <person name="Bovet L."/>
            <person name="Willig A."/>
            <person name="Goepfert S."/>
            <person name="Peitsch M.C."/>
            <person name="Ivanov N.V."/>
        </authorList>
    </citation>
    <scope>NUCLEOTIDE SEQUENCE [LARGE SCALE GENOMIC DNA]</scope>
</reference>
<dbReference type="RefSeq" id="XP_075074629.1">
    <property type="nucleotide sequence ID" value="XM_075218528.1"/>
</dbReference>
<protein>
    <submittedName>
        <fullName evidence="2">Uncharacterized protein LOC142162204</fullName>
    </submittedName>
</protein>
<dbReference type="Proteomes" id="UP000790787">
    <property type="component" value="Chromosome 1"/>
</dbReference>
<accession>A0AC58RPF7</accession>
<gene>
    <name evidence="2" type="primary">LOC142162204</name>
</gene>
<proteinExistence type="predicted"/>
<sequence length="387" mass="43619">MRVKGVVKGKMVHVQIDSGSTHNFMDLAVAKKLDCRLETILSFSIFVAYGNKVHNYVITARVTWKMQGVDFKADILVIPLGGADVVLGIQWLITLGDIKWNFKQLKVEFQIGGRKVSLRGSQSGAFKVVADVRMEKVLNKPSQIHMISVVFIPPSQEVSSVQEARVTLNSQELQSSKDLPLTKLLKKDKLGWSEEVVKAFQKLKQAMSVALVLALPDFSLEFVIETDACGVGIGTMLMQARHPLAYMSKALSPKHLQLSVYEKEILAIVTAIDKWRPYLIGRHFVIKTDHQSLEYLLEQRISIPSQQKWLTKLMGYDYTILYIKGKDNISTYALSRCHVAQVQLQMLTTITFDFLLKVQQSYTEEWGSSIQKLLTQLQAEPLHAGVL</sequence>
<organism evidence="1 2">
    <name type="scientific">Nicotiana tabacum</name>
    <name type="common">Common tobacco</name>
    <dbReference type="NCBI Taxonomy" id="4097"/>
    <lineage>
        <taxon>Eukaryota</taxon>
        <taxon>Viridiplantae</taxon>
        <taxon>Streptophyta</taxon>
        <taxon>Embryophyta</taxon>
        <taxon>Tracheophyta</taxon>
        <taxon>Spermatophyta</taxon>
        <taxon>Magnoliopsida</taxon>
        <taxon>eudicotyledons</taxon>
        <taxon>Gunneridae</taxon>
        <taxon>Pentapetalae</taxon>
        <taxon>asterids</taxon>
        <taxon>lamiids</taxon>
        <taxon>Solanales</taxon>
        <taxon>Solanaceae</taxon>
        <taxon>Nicotianoideae</taxon>
        <taxon>Nicotianeae</taxon>
        <taxon>Nicotiana</taxon>
    </lineage>
</organism>
<evidence type="ECO:0000313" key="2">
    <source>
        <dbReference type="RefSeq" id="XP_075074629.1"/>
    </source>
</evidence>
<evidence type="ECO:0000313" key="1">
    <source>
        <dbReference type="Proteomes" id="UP000790787"/>
    </source>
</evidence>
<keyword evidence="1" id="KW-1185">Reference proteome</keyword>
<name>A0AC58RPF7_TOBAC</name>